<evidence type="ECO:0000256" key="1">
    <source>
        <dbReference type="ARBA" id="ARBA00005564"/>
    </source>
</evidence>
<dbReference type="Gene3D" id="2.130.10.10">
    <property type="entry name" value="YVTN repeat-like/Quinoprotein amine dehydrogenase"/>
    <property type="match status" value="1"/>
</dbReference>
<dbReference type="InterPro" id="IPR050282">
    <property type="entry name" value="Cycloisomerase_2"/>
</dbReference>
<evidence type="ECO:0000313" key="3">
    <source>
        <dbReference type="EMBL" id="KAI1856752.1"/>
    </source>
</evidence>
<dbReference type="EMBL" id="JAFIMR010000042">
    <property type="protein sequence ID" value="KAI1856752.1"/>
    <property type="molecule type" value="Genomic_DNA"/>
</dbReference>
<dbReference type="AlphaFoldDB" id="A0A9P9WCL5"/>
<keyword evidence="2" id="KW-0732">Signal</keyword>
<comment type="similarity">
    <text evidence="1">Belongs to the cycloisomerase 2 family.</text>
</comment>
<dbReference type="PANTHER" id="PTHR30344:SF1">
    <property type="entry name" value="6-PHOSPHOGLUCONOLACTONASE"/>
    <property type="match status" value="1"/>
</dbReference>
<comment type="caution">
    <text evidence="3">The sequence shown here is derived from an EMBL/GenBank/DDBJ whole genome shotgun (WGS) entry which is preliminary data.</text>
</comment>
<dbReference type="InterPro" id="IPR019405">
    <property type="entry name" value="Lactonase_7-beta_prop"/>
</dbReference>
<evidence type="ECO:0000313" key="4">
    <source>
        <dbReference type="Proteomes" id="UP000829685"/>
    </source>
</evidence>
<evidence type="ECO:0000256" key="2">
    <source>
        <dbReference type="SAM" id="SignalP"/>
    </source>
</evidence>
<gene>
    <name evidence="3" type="ORF">JX265_011393</name>
</gene>
<dbReference type="SUPFAM" id="SSF51004">
    <property type="entry name" value="C-terminal (heme d1) domain of cytochrome cd1-nitrite reductase"/>
    <property type="match status" value="1"/>
</dbReference>
<dbReference type="InterPro" id="IPR011048">
    <property type="entry name" value="Haem_d1_sf"/>
</dbReference>
<dbReference type="PANTHER" id="PTHR30344">
    <property type="entry name" value="6-PHOSPHOGLUCONOLACTONASE-RELATED"/>
    <property type="match status" value="1"/>
</dbReference>
<name>A0A9P9WCL5_9PEZI</name>
<proteinExistence type="inferred from homology"/>
<accession>A0A9P9WCL5</accession>
<dbReference type="Pfam" id="PF10282">
    <property type="entry name" value="Lactonase"/>
    <property type="match status" value="1"/>
</dbReference>
<reference evidence="3" key="1">
    <citation type="submission" date="2021-03" db="EMBL/GenBank/DDBJ databases">
        <title>Revisited historic fungal species revealed as producer of novel bioactive compounds through whole genome sequencing and comparative genomics.</title>
        <authorList>
            <person name="Vignolle G.A."/>
            <person name="Hochenegger N."/>
            <person name="Mach R.L."/>
            <person name="Mach-Aigner A.R."/>
            <person name="Javad Rahimi M."/>
            <person name="Salim K.A."/>
            <person name="Chan C.M."/>
            <person name="Lim L.B.L."/>
            <person name="Cai F."/>
            <person name="Druzhinina I.S."/>
            <person name="U'Ren J.M."/>
            <person name="Derntl C."/>
        </authorList>
    </citation>
    <scope>NUCLEOTIDE SEQUENCE</scope>
    <source>
        <strain evidence="3">TUCIM 5799</strain>
    </source>
</reference>
<dbReference type="InterPro" id="IPR015943">
    <property type="entry name" value="WD40/YVTN_repeat-like_dom_sf"/>
</dbReference>
<evidence type="ECO:0008006" key="5">
    <source>
        <dbReference type="Google" id="ProtNLM"/>
    </source>
</evidence>
<sequence length="396" mass="41687">MLKILGAGLLSLQLVTPSSATLLYVSSYAGTITTLNLTVPSGDTSSASIDTISTSTGCASSPSWLTLDYPKSLLYCTNEGFTTPGSISSFKTNNDGSLVQLDQLDVILGPVSAVVFGEGGHGLALAHYSGSSFSTFSTADPSALAPLQNQTYTLSQPGPNATRQDAPHPHQALLDPTGQYILVPDLGADLVRVFRVDKGGITWTAVDPLVAAPGSGPRHAAFLRTENHTLMYLISELANTITGYEVLYNSNSTLGFTKLFVTSTHGEGKSVPDGTSAAEITLTPDEKFLVVSSRGENSFTIPNFDSSNSTEIVSDALISFSVDYTSGNLTHVQSYPSGGRFPRQFSVNKAGNLVAVGLQSDSRVVIIERDVKTGVLKRFLASTTVAGEVTAVIFNE</sequence>
<feature type="chain" id="PRO_5040436083" description="6-phosphogluconolactonase" evidence="2">
    <location>
        <begin position="21"/>
        <end position="396"/>
    </location>
</feature>
<protein>
    <recommendedName>
        <fullName evidence="5">6-phosphogluconolactonase</fullName>
    </recommendedName>
</protein>
<feature type="signal peptide" evidence="2">
    <location>
        <begin position="1"/>
        <end position="20"/>
    </location>
</feature>
<dbReference type="Proteomes" id="UP000829685">
    <property type="component" value="Unassembled WGS sequence"/>
</dbReference>
<dbReference type="GO" id="GO:0017057">
    <property type="term" value="F:6-phosphogluconolactonase activity"/>
    <property type="evidence" value="ECO:0007669"/>
    <property type="project" value="TreeGrafter"/>
</dbReference>
<organism evidence="3 4">
    <name type="scientific">Neoarthrinium moseri</name>
    <dbReference type="NCBI Taxonomy" id="1658444"/>
    <lineage>
        <taxon>Eukaryota</taxon>
        <taxon>Fungi</taxon>
        <taxon>Dikarya</taxon>
        <taxon>Ascomycota</taxon>
        <taxon>Pezizomycotina</taxon>
        <taxon>Sordariomycetes</taxon>
        <taxon>Xylariomycetidae</taxon>
        <taxon>Amphisphaeriales</taxon>
        <taxon>Apiosporaceae</taxon>
        <taxon>Neoarthrinium</taxon>
    </lineage>
</organism>
<keyword evidence="4" id="KW-1185">Reference proteome</keyword>